<keyword evidence="13 14" id="KW-1015">Disulfide bond</keyword>
<dbReference type="InterPro" id="IPR027492">
    <property type="entry name" value="RNA_MTrfase_RlmN"/>
</dbReference>
<evidence type="ECO:0000259" key="15">
    <source>
        <dbReference type="PROSITE" id="PS51918"/>
    </source>
</evidence>
<comment type="function">
    <text evidence="14">Specifically methylates position 2 of adenine 2503 in 23S rRNA and position 2 of adenine 37 in tRNAs.</text>
</comment>
<name>A0ABY5XZC7_9BACT</name>
<comment type="similarity">
    <text evidence="2 14">Belongs to the radical SAM superfamily. RlmN family.</text>
</comment>
<comment type="caution">
    <text evidence="14">Lacks conserved residue(s) required for the propagation of feature annotation.</text>
</comment>
<dbReference type="InterPro" id="IPR040072">
    <property type="entry name" value="Methyltransferase_A"/>
</dbReference>
<feature type="binding site" evidence="14">
    <location>
        <position position="123"/>
    </location>
    <ligand>
        <name>[4Fe-4S] cluster</name>
        <dbReference type="ChEBI" id="CHEBI:49883"/>
        <note>4Fe-4S-S-AdoMet</note>
    </ligand>
</feature>
<keyword evidence="6 14" id="KW-0489">Methyltransferase</keyword>
<dbReference type="InterPro" id="IPR007197">
    <property type="entry name" value="rSAM"/>
</dbReference>
<evidence type="ECO:0000256" key="11">
    <source>
        <dbReference type="ARBA" id="ARBA00023004"/>
    </source>
</evidence>
<sequence length="359" mass="40545">MNTKINLNSLGYQELENFVTKELLLPKYRTAQLWNWIWAKNCTDFESMSDIAKKTRERLQEKAYLFRPAIEKVSKSKDGTTKFLLRLEDGELIETVLIPSIAKDGNGRVTQCLSTQVGCAMGCTFCSTGKLGFTRNMSMGEILGQVQTARHYLEDTHPERPIIRNLVFMGMGEPLLNFENLMKSLETLHHKKGLAFSARRITVSTCGIQKGLRELGESNLAYLAVSLHTPTQEKRAMLMPKASKWHLEDLLSALEKYTLHARERMTLEYLVIGGVNDTAEDAGELVKICSRLKAKLNLIPYNDTPNSPYKAPSPENLLQFEKKLWAKNITAIIRKSKGQDIEAACGQLRAEYEIAKNKG</sequence>
<evidence type="ECO:0000313" key="16">
    <source>
        <dbReference type="EMBL" id="UWX05238.1"/>
    </source>
</evidence>
<keyword evidence="9 14" id="KW-0819">tRNA processing</keyword>
<evidence type="ECO:0000256" key="14">
    <source>
        <dbReference type="HAMAP-Rule" id="MF_01849"/>
    </source>
</evidence>
<evidence type="ECO:0000313" key="17">
    <source>
        <dbReference type="Proteomes" id="UP001058120"/>
    </source>
</evidence>
<evidence type="ECO:0000256" key="7">
    <source>
        <dbReference type="ARBA" id="ARBA00022679"/>
    </source>
</evidence>
<dbReference type="NCBIfam" id="TIGR00048">
    <property type="entry name" value="rRNA_mod_RlmN"/>
    <property type="match status" value="1"/>
</dbReference>
<feature type="domain" description="Radical SAM core" evidence="15">
    <location>
        <begin position="105"/>
        <end position="340"/>
    </location>
</feature>
<evidence type="ECO:0000256" key="13">
    <source>
        <dbReference type="ARBA" id="ARBA00023157"/>
    </source>
</evidence>
<dbReference type="EMBL" id="CP065938">
    <property type="protein sequence ID" value="UWX05238.1"/>
    <property type="molecule type" value="Genomic_DNA"/>
</dbReference>
<feature type="active site" description="Proton acceptor" evidence="14">
    <location>
        <position position="94"/>
    </location>
</feature>
<feature type="binding site" evidence="14">
    <location>
        <position position="119"/>
    </location>
    <ligand>
        <name>[4Fe-4S] cluster</name>
        <dbReference type="ChEBI" id="CHEBI:49883"/>
        <note>4Fe-4S-S-AdoMet</note>
    </ligand>
</feature>
<dbReference type="PROSITE" id="PS51918">
    <property type="entry name" value="RADICAL_SAM"/>
    <property type="match status" value="1"/>
</dbReference>
<feature type="binding site" evidence="14">
    <location>
        <position position="204"/>
    </location>
    <ligand>
        <name>S-adenosyl-L-methionine</name>
        <dbReference type="ChEBI" id="CHEBI:59789"/>
    </ligand>
</feature>
<evidence type="ECO:0000256" key="10">
    <source>
        <dbReference type="ARBA" id="ARBA00022723"/>
    </source>
</evidence>
<keyword evidence="7 14" id="KW-0808">Transferase</keyword>
<feature type="binding site" evidence="14">
    <location>
        <position position="302"/>
    </location>
    <ligand>
        <name>S-adenosyl-L-methionine</name>
        <dbReference type="ChEBI" id="CHEBI:59789"/>
    </ligand>
</feature>
<reference evidence="16" key="1">
    <citation type="submission" date="2020-12" db="EMBL/GenBank/DDBJ databases">
        <title>Taurinivorans muris gen. nov., sp. nov., fundamental and realized metabolic niche of a ubiquitous sulfidogenic bacterium in the murine intestine.</title>
        <authorList>
            <person name="Ye H."/>
            <person name="Hanson B.T."/>
            <person name="Loy A."/>
        </authorList>
    </citation>
    <scope>NUCLEOTIDE SEQUENCE</scope>
    <source>
        <strain evidence="16">LT0009</strain>
    </source>
</reference>
<evidence type="ECO:0000256" key="2">
    <source>
        <dbReference type="ARBA" id="ARBA00007544"/>
    </source>
</evidence>
<dbReference type="Pfam" id="PF21016">
    <property type="entry name" value="RlmN_N"/>
    <property type="match status" value="1"/>
</dbReference>
<accession>A0ABY5XZC7</accession>
<comment type="cofactor">
    <cofactor evidence="14">
        <name>[4Fe-4S] cluster</name>
        <dbReference type="ChEBI" id="CHEBI:49883"/>
    </cofactor>
    <text evidence="14">Binds 1 [4Fe-4S] cluster. The cluster is coordinated with 3 cysteines and an exchangeable S-adenosyl-L-methionine.</text>
</comment>
<dbReference type="Gene3D" id="1.10.150.530">
    <property type="match status" value="1"/>
</dbReference>
<dbReference type="InterPro" id="IPR004383">
    <property type="entry name" value="rRNA_lsu_MTrfase_RlmN/Cfr"/>
</dbReference>
<dbReference type="PANTHER" id="PTHR30544:SF5">
    <property type="entry name" value="RADICAL SAM CORE DOMAIN-CONTAINING PROTEIN"/>
    <property type="match status" value="1"/>
</dbReference>
<dbReference type="EC" id="2.1.1.192" evidence="14"/>
<evidence type="ECO:0000256" key="5">
    <source>
        <dbReference type="ARBA" id="ARBA00022552"/>
    </source>
</evidence>
<dbReference type="SUPFAM" id="SSF102114">
    <property type="entry name" value="Radical SAM enzymes"/>
    <property type="match status" value="1"/>
</dbReference>
<keyword evidence="11 14" id="KW-0408">Iron</keyword>
<dbReference type="CDD" id="cd01335">
    <property type="entry name" value="Radical_SAM"/>
    <property type="match status" value="1"/>
</dbReference>
<comment type="subcellular location">
    <subcellularLocation>
        <location evidence="1 14">Cytoplasm</location>
    </subcellularLocation>
</comment>
<evidence type="ECO:0000256" key="9">
    <source>
        <dbReference type="ARBA" id="ARBA00022694"/>
    </source>
</evidence>
<dbReference type="InterPro" id="IPR048641">
    <property type="entry name" value="RlmN_N"/>
</dbReference>
<dbReference type="HAMAP" id="MF_01849">
    <property type="entry name" value="RNA_methyltr_RlmN"/>
    <property type="match status" value="1"/>
</dbReference>
<keyword evidence="3 14" id="KW-0004">4Fe-4S</keyword>
<keyword evidence="17" id="KW-1185">Reference proteome</keyword>
<evidence type="ECO:0000256" key="1">
    <source>
        <dbReference type="ARBA" id="ARBA00004496"/>
    </source>
</evidence>
<protein>
    <recommendedName>
        <fullName evidence="14">Probable dual-specificity RNA methyltransferase RlmN</fullName>
        <ecNumber evidence="14">2.1.1.192</ecNumber>
    </recommendedName>
    <alternativeName>
        <fullName evidence="14">23S rRNA (adenine(2503)-C(2))-methyltransferase</fullName>
    </alternativeName>
    <alternativeName>
        <fullName evidence="14">23S rRNA m2A2503 methyltransferase</fullName>
    </alternativeName>
    <alternativeName>
        <fullName evidence="14">Ribosomal RNA large subunit methyltransferase N</fullName>
    </alternativeName>
    <alternativeName>
        <fullName evidence="14">tRNA (adenine(37)-C(2))-methyltransferase</fullName>
    </alternativeName>
    <alternativeName>
        <fullName evidence="14">tRNA m2A37 methyltransferase</fullName>
    </alternativeName>
</protein>
<evidence type="ECO:0000256" key="8">
    <source>
        <dbReference type="ARBA" id="ARBA00022691"/>
    </source>
</evidence>
<dbReference type="InterPro" id="IPR058240">
    <property type="entry name" value="rSAM_sf"/>
</dbReference>
<feature type="binding site" evidence="14">
    <location>
        <begin position="172"/>
        <end position="173"/>
    </location>
    <ligand>
        <name>S-adenosyl-L-methionine</name>
        <dbReference type="ChEBI" id="CHEBI:59789"/>
    </ligand>
</feature>
<dbReference type="Pfam" id="PF04055">
    <property type="entry name" value="Radical_SAM"/>
    <property type="match status" value="1"/>
</dbReference>
<dbReference type="PANTHER" id="PTHR30544">
    <property type="entry name" value="23S RRNA METHYLTRANSFERASE"/>
    <property type="match status" value="1"/>
</dbReference>
<keyword evidence="10 14" id="KW-0479">Metal-binding</keyword>
<dbReference type="SFLD" id="SFLDG01062">
    <property type="entry name" value="methyltransferase_(Class_A)"/>
    <property type="match status" value="1"/>
</dbReference>
<dbReference type="InterPro" id="IPR013785">
    <property type="entry name" value="Aldolase_TIM"/>
</dbReference>
<dbReference type="Proteomes" id="UP001058120">
    <property type="component" value="Chromosome"/>
</dbReference>
<gene>
    <name evidence="14 16" type="primary">rlmN</name>
    <name evidence="16" type="ORF">JBF11_07195</name>
</gene>
<feature type="active site" description="S-methylcysteine intermediate" evidence="14">
    <location>
        <position position="345"/>
    </location>
</feature>
<dbReference type="Gene3D" id="3.20.20.70">
    <property type="entry name" value="Aldolase class I"/>
    <property type="match status" value="1"/>
</dbReference>
<evidence type="ECO:0000256" key="6">
    <source>
        <dbReference type="ARBA" id="ARBA00022603"/>
    </source>
</evidence>
<organism evidence="16 17">
    <name type="scientific">Taurinivorans muris</name>
    <dbReference type="NCBI Taxonomy" id="2787751"/>
    <lineage>
        <taxon>Bacteria</taxon>
        <taxon>Pseudomonadati</taxon>
        <taxon>Thermodesulfobacteriota</taxon>
        <taxon>Desulfovibrionia</taxon>
        <taxon>Desulfovibrionales</taxon>
        <taxon>Desulfovibrionaceae</taxon>
        <taxon>Taurinivorans</taxon>
    </lineage>
</organism>
<comment type="miscellaneous">
    <text evidence="14">Reaction proceeds by a ping-pong mechanism involving intermediate methylation of a conserved cysteine residue.</text>
</comment>
<comment type="catalytic activity">
    <reaction evidence="14">
        <text>adenosine(37) in tRNA + 2 reduced [2Fe-2S]-[ferredoxin] + 2 S-adenosyl-L-methionine = 2-methyladenosine(37) in tRNA + 5'-deoxyadenosine + L-methionine + 2 oxidized [2Fe-2S]-[ferredoxin] + S-adenosyl-L-homocysteine</text>
        <dbReference type="Rhea" id="RHEA:43332"/>
        <dbReference type="Rhea" id="RHEA-COMP:10000"/>
        <dbReference type="Rhea" id="RHEA-COMP:10001"/>
        <dbReference type="Rhea" id="RHEA-COMP:10162"/>
        <dbReference type="Rhea" id="RHEA-COMP:10485"/>
        <dbReference type="ChEBI" id="CHEBI:17319"/>
        <dbReference type="ChEBI" id="CHEBI:33737"/>
        <dbReference type="ChEBI" id="CHEBI:33738"/>
        <dbReference type="ChEBI" id="CHEBI:57844"/>
        <dbReference type="ChEBI" id="CHEBI:57856"/>
        <dbReference type="ChEBI" id="CHEBI:59789"/>
        <dbReference type="ChEBI" id="CHEBI:74411"/>
        <dbReference type="ChEBI" id="CHEBI:74497"/>
        <dbReference type="EC" id="2.1.1.192"/>
    </reaction>
</comment>
<dbReference type="SFLD" id="SFLDS00029">
    <property type="entry name" value="Radical_SAM"/>
    <property type="match status" value="1"/>
</dbReference>
<dbReference type="PIRSF" id="PIRSF006004">
    <property type="entry name" value="CHP00048"/>
    <property type="match status" value="1"/>
</dbReference>
<proteinExistence type="inferred from homology"/>
<feature type="binding site" evidence="14">
    <location>
        <begin position="226"/>
        <end position="228"/>
    </location>
    <ligand>
        <name>S-adenosyl-L-methionine</name>
        <dbReference type="ChEBI" id="CHEBI:59789"/>
    </ligand>
</feature>
<keyword evidence="8 14" id="KW-0949">S-adenosyl-L-methionine</keyword>
<evidence type="ECO:0000256" key="3">
    <source>
        <dbReference type="ARBA" id="ARBA00022485"/>
    </source>
</evidence>
<comment type="catalytic activity">
    <reaction evidence="14">
        <text>adenosine(2503) in 23S rRNA + 2 reduced [2Fe-2S]-[ferredoxin] + 2 S-adenosyl-L-methionine = 2-methyladenosine(2503) in 23S rRNA + 5'-deoxyadenosine + L-methionine + 2 oxidized [2Fe-2S]-[ferredoxin] + S-adenosyl-L-homocysteine</text>
        <dbReference type="Rhea" id="RHEA:42916"/>
        <dbReference type="Rhea" id="RHEA-COMP:10000"/>
        <dbReference type="Rhea" id="RHEA-COMP:10001"/>
        <dbReference type="Rhea" id="RHEA-COMP:10152"/>
        <dbReference type="Rhea" id="RHEA-COMP:10282"/>
        <dbReference type="ChEBI" id="CHEBI:17319"/>
        <dbReference type="ChEBI" id="CHEBI:33737"/>
        <dbReference type="ChEBI" id="CHEBI:33738"/>
        <dbReference type="ChEBI" id="CHEBI:57844"/>
        <dbReference type="ChEBI" id="CHEBI:57856"/>
        <dbReference type="ChEBI" id="CHEBI:59789"/>
        <dbReference type="ChEBI" id="CHEBI:74411"/>
        <dbReference type="ChEBI" id="CHEBI:74497"/>
        <dbReference type="EC" id="2.1.1.192"/>
    </reaction>
</comment>
<evidence type="ECO:0000256" key="4">
    <source>
        <dbReference type="ARBA" id="ARBA00022490"/>
    </source>
</evidence>
<feature type="binding site" evidence="14">
    <location>
        <position position="126"/>
    </location>
    <ligand>
        <name>[4Fe-4S] cluster</name>
        <dbReference type="ChEBI" id="CHEBI:49883"/>
        <note>4Fe-4S-S-AdoMet</note>
    </ligand>
</feature>
<evidence type="ECO:0000256" key="12">
    <source>
        <dbReference type="ARBA" id="ARBA00023014"/>
    </source>
</evidence>
<dbReference type="RefSeq" id="WP_334314807.1">
    <property type="nucleotide sequence ID" value="NZ_CP065938.1"/>
</dbReference>
<dbReference type="SFLD" id="SFLDF00275">
    <property type="entry name" value="adenosine_C2_methyltransferase"/>
    <property type="match status" value="1"/>
</dbReference>
<keyword evidence="4 14" id="KW-0963">Cytoplasm</keyword>
<keyword evidence="5 14" id="KW-0698">rRNA processing</keyword>
<keyword evidence="12 14" id="KW-0411">Iron-sulfur</keyword>